<evidence type="ECO:0000313" key="3">
    <source>
        <dbReference type="EMBL" id="WXB15520.1"/>
    </source>
</evidence>
<evidence type="ECO:0000256" key="1">
    <source>
        <dbReference type="ARBA" id="ARBA00022603"/>
    </source>
</evidence>
<dbReference type="Gene3D" id="3.40.50.150">
    <property type="entry name" value="Vaccinia Virus protein VP39"/>
    <property type="match status" value="1"/>
</dbReference>
<dbReference type="PANTHER" id="PTHR43542">
    <property type="entry name" value="METHYLTRANSFERASE"/>
    <property type="match status" value="1"/>
</dbReference>
<keyword evidence="1 3" id="KW-0489">Methyltransferase</keyword>
<dbReference type="EMBL" id="CP089984">
    <property type="protein sequence ID" value="WXB15520.1"/>
    <property type="molecule type" value="Genomic_DNA"/>
</dbReference>
<dbReference type="InterPro" id="IPR029063">
    <property type="entry name" value="SAM-dependent_MTases_sf"/>
</dbReference>
<organism evidence="3 4">
    <name type="scientific">Pendulispora albinea</name>
    <dbReference type="NCBI Taxonomy" id="2741071"/>
    <lineage>
        <taxon>Bacteria</taxon>
        <taxon>Pseudomonadati</taxon>
        <taxon>Myxococcota</taxon>
        <taxon>Myxococcia</taxon>
        <taxon>Myxococcales</taxon>
        <taxon>Sorangiineae</taxon>
        <taxon>Pendulisporaceae</taxon>
        <taxon>Pendulispora</taxon>
    </lineage>
</organism>
<evidence type="ECO:0000313" key="4">
    <source>
        <dbReference type="Proteomes" id="UP001370348"/>
    </source>
</evidence>
<name>A0ABZ2LYW3_9BACT</name>
<dbReference type="Proteomes" id="UP001370348">
    <property type="component" value="Chromosome"/>
</dbReference>
<keyword evidence="4" id="KW-1185">Reference proteome</keyword>
<dbReference type="NCBIfam" id="TIGR00095">
    <property type="entry name" value="16S rRNA (guanine(966)-N(2))-methyltransferase RsmD"/>
    <property type="match status" value="1"/>
</dbReference>
<dbReference type="PANTHER" id="PTHR43542:SF1">
    <property type="entry name" value="METHYLTRANSFERASE"/>
    <property type="match status" value="1"/>
</dbReference>
<keyword evidence="2 3" id="KW-0808">Transferase</keyword>
<evidence type="ECO:0000256" key="2">
    <source>
        <dbReference type="ARBA" id="ARBA00022679"/>
    </source>
</evidence>
<dbReference type="GO" id="GO:0052913">
    <property type="term" value="F:16S rRNA (guanine(966)-N(2))-methyltransferase activity"/>
    <property type="evidence" value="ECO:0007669"/>
    <property type="project" value="UniProtKB-EC"/>
</dbReference>
<accession>A0ABZ2LYW3</accession>
<sequence>MRSRPLRAPKGDRTRPTSDRVREALFSILVARIGRTDDGELPFSGDRVLDLYAGTGSLGLEALSRGAAHATFVEEGRDALVALRGNIVELGVAKTTTVLAMSVERATRTRTLGRISKEEQLTLVFADPPYKLVKGGELARALGPIVESDALAPDATVVIEHASGDAAPDVSGLSLEESRRYGDTTVSLYLYRSRNRHVVSP</sequence>
<dbReference type="PIRSF" id="PIRSF004553">
    <property type="entry name" value="CHP00095"/>
    <property type="match status" value="1"/>
</dbReference>
<proteinExistence type="predicted"/>
<protein>
    <submittedName>
        <fullName evidence="3">16S rRNA (Guanine(966)-N(2))-methyltransferase RsmD</fullName>
        <ecNumber evidence="3">2.1.1.171</ecNumber>
    </submittedName>
</protein>
<dbReference type="EC" id="2.1.1.171" evidence="3"/>
<reference evidence="3 4" key="1">
    <citation type="submission" date="2021-12" db="EMBL/GenBank/DDBJ databases">
        <title>Discovery of the Pendulisporaceae a myxobacterial family with distinct sporulation behavior and unique specialized metabolism.</title>
        <authorList>
            <person name="Garcia R."/>
            <person name="Popoff A."/>
            <person name="Bader C.D."/>
            <person name="Loehr J."/>
            <person name="Walesch S."/>
            <person name="Walt C."/>
            <person name="Boldt J."/>
            <person name="Bunk B."/>
            <person name="Haeckl F.J.F.P.J."/>
            <person name="Gunesch A.P."/>
            <person name="Birkelbach J."/>
            <person name="Nuebel U."/>
            <person name="Pietschmann T."/>
            <person name="Bach T."/>
            <person name="Mueller R."/>
        </authorList>
    </citation>
    <scope>NUCLEOTIDE SEQUENCE [LARGE SCALE GENOMIC DNA]</scope>
    <source>
        <strain evidence="3 4">MSr11954</strain>
    </source>
</reference>
<dbReference type="Pfam" id="PF03602">
    <property type="entry name" value="Cons_hypoth95"/>
    <property type="match status" value="1"/>
</dbReference>
<dbReference type="InterPro" id="IPR004398">
    <property type="entry name" value="RNA_MeTrfase_RsmD"/>
</dbReference>
<gene>
    <name evidence="3" type="primary">rsmD</name>
    <name evidence="3" type="ORF">LZC94_47830</name>
</gene>
<dbReference type="SUPFAM" id="SSF53335">
    <property type="entry name" value="S-adenosyl-L-methionine-dependent methyltransferases"/>
    <property type="match status" value="1"/>
</dbReference>